<dbReference type="PANTHER" id="PTHR23232:SF131">
    <property type="entry name" value="KRAB DOMAIN-CONTAINING PROTEIN"/>
    <property type="match status" value="1"/>
</dbReference>
<organism evidence="2 3">
    <name type="scientific">Hipposideros armiger</name>
    <name type="common">Great Himalayan leaf-nosed bat</name>
    <dbReference type="NCBI Taxonomy" id="186990"/>
    <lineage>
        <taxon>Eukaryota</taxon>
        <taxon>Metazoa</taxon>
        <taxon>Chordata</taxon>
        <taxon>Craniata</taxon>
        <taxon>Vertebrata</taxon>
        <taxon>Euteleostomi</taxon>
        <taxon>Mammalia</taxon>
        <taxon>Eutheria</taxon>
        <taxon>Laurasiatheria</taxon>
        <taxon>Chiroptera</taxon>
        <taxon>Yinpterochiroptera</taxon>
        <taxon>Rhinolophoidea</taxon>
        <taxon>Hipposideridae</taxon>
        <taxon>Hipposideros</taxon>
    </lineage>
</organism>
<sequence>MCTAALPSQFSILFQEQEKMNISRGSVLFEDVAVNFTPKEWQLLDSAQRHLYRDVMLENYGHLVSLGHRVTTPELILKLEQGEEPWVLKRALPSQSHPGPGRPVGIFLAGSLRHAVSCWGVYSRCHFIV</sequence>
<dbReference type="Pfam" id="PF01352">
    <property type="entry name" value="KRAB"/>
    <property type="match status" value="1"/>
</dbReference>
<feature type="domain" description="KRAB" evidence="1">
    <location>
        <begin position="27"/>
        <end position="98"/>
    </location>
</feature>
<evidence type="ECO:0000313" key="2">
    <source>
        <dbReference type="Proteomes" id="UP000694851"/>
    </source>
</evidence>
<dbReference type="PROSITE" id="PS50805">
    <property type="entry name" value="KRAB"/>
    <property type="match status" value="1"/>
</dbReference>
<dbReference type="KEGG" id="hai:109379906"/>
<evidence type="ECO:0000259" key="1">
    <source>
        <dbReference type="PROSITE" id="PS50805"/>
    </source>
</evidence>
<dbReference type="InterPro" id="IPR050169">
    <property type="entry name" value="Krueppel_C2H2_ZnF"/>
</dbReference>
<name>A0A8B7QUI2_HIPAR</name>
<keyword evidence="2" id="KW-1185">Reference proteome</keyword>
<dbReference type="GeneID" id="109379906"/>
<dbReference type="Gene3D" id="6.10.140.140">
    <property type="match status" value="1"/>
</dbReference>
<dbReference type="GO" id="GO:0006355">
    <property type="term" value="P:regulation of DNA-templated transcription"/>
    <property type="evidence" value="ECO:0007669"/>
    <property type="project" value="InterPro"/>
</dbReference>
<evidence type="ECO:0000313" key="3">
    <source>
        <dbReference type="RefSeq" id="XP_019492459.1"/>
    </source>
</evidence>
<dbReference type="OrthoDB" id="9715426at2759"/>
<dbReference type="RefSeq" id="XP_019492459.1">
    <property type="nucleotide sequence ID" value="XM_019636914.1"/>
</dbReference>
<dbReference type="CDD" id="cd07765">
    <property type="entry name" value="KRAB_A-box"/>
    <property type="match status" value="1"/>
</dbReference>
<dbReference type="AlphaFoldDB" id="A0A8B7QUI2"/>
<dbReference type="InterPro" id="IPR036051">
    <property type="entry name" value="KRAB_dom_sf"/>
</dbReference>
<dbReference type="SUPFAM" id="SSF109640">
    <property type="entry name" value="KRAB domain (Kruppel-associated box)"/>
    <property type="match status" value="1"/>
</dbReference>
<reference evidence="3" key="1">
    <citation type="submission" date="2025-08" db="UniProtKB">
        <authorList>
            <consortium name="RefSeq"/>
        </authorList>
    </citation>
    <scope>IDENTIFICATION</scope>
    <source>
        <tissue evidence="3">Muscle</tissue>
    </source>
</reference>
<dbReference type="InterPro" id="IPR001909">
    <property type="entry name" value="KRAB"/>
</dbReference>
<dbReference type="PANTHER" id="PTHR23232">
    <property type="entry name" value="KRAB DOMAIN C2H2 ZINC FINGER"/>
    <property type="match status" value="1"/>
</dbReference>
<protein>
    <submittedName>
        <fullName evidence="3">Zinc finger protein 510-like</fullName>
    </submittedName>
</protein>
<dbReference type="SMART" id="SM00349">
    <property type="entry name" value="KRAB"/>
    <property type="match status" value="1"/>
</dbReference>
<gene>
    <name evidence="3" type="primary">LOC109379906</name>
</gene>
<accession>A0A8B7QUI2</accession>
<dbReference type="Proteomes" id="UP000694851">
    <property type="component" value="Unplaced"/>
</dbReference>
<proteinExistence type="predicted"/>